<evidence type="ECO:0000256" key="2">
    <source>
        <dbReference type="PROSITE-ProRule" id="PRU00358"/>
    </source>
</evidence>
<name>R4X7P0_TAPDE</name>
<dbReference type="STRING" id="1097556.R4X7P0"/>
<dbReference type="GO" id="GO:0044027">
    <property type="term" value="P:negative regulation of gene expression via chromosomal CpG island methylation"/>
    <property type="evidence" value="ECO:0007669"/>
    <property type="project" value="TreeGrafter"/>
</dbReference>
<dbReference type="GO" id="GO:0016567">
    <property type="term" value="P:protein ubiquitination"/>
    <property type="evidence" value="ECO:0007669"/>
    <property type="project" value="TreeGrafter"/>
</dbReference>
<dbReference type="InterPro" id="IPR003105">
    <property type="entry name" value="SRA_YDG"/>
</dbReference>
<accession>R4X7P0</accession>
<dbReference type="VEuPathDB" id="FungiDB:TAPDE_000893"/>
<dbReference type="Gene3D" id="2.30.280.10">
    <property type="entry name" value="SRA-YDG"/>
    <property type="match status" value="1"/>
</dbReference>
<reference evidence="5 6" key="1">
    <citation type="journal article" date="2013" name="MBio">
        <title>Genome sequencing of the plant pathogen Taphrina deformans, the causal agent of peach leaf curl.</title>
        <authorList>
            <person name="Cisse O.H."/>
            <person name="Almeida J.M.G.C.F."/>
            <person name="Fonseca A."/>
            <person name="Kumar A.A."/>
            <person name="Salojaervi J."/>
            <person name="Overmyer K."/>
            <person name="Hauser P.M."/>
            <person name="Pagni M."/>
        </authorList>
    </citation>
    <scope>NUCLEOTIDE SEQUENCE [LARGE SCALE GENOMIC DNA]</scope>
    <source>
        <strain evidence="6">PYCC 5710 / ATCC 11124 / CBS 356.35 / IMI 108563 / JCM 9778 / NBRC 8474</strain>
    </source>
</reference>
<dbReference type="eggNOG" id="ENOG502QRDQ">
    <property type="taxonomic scope" value="Eukaryota"/>
</dbReference>
<proteinExistence type="predicted"/>
<keyword evidence="1 2" id="KW-0539">Nucleus</keyword>
<dbReference type="GO" id="GO:0005634">
    <property type="term" value="C:nucleus"/>
    <property type="evidence" value="ECO:0007669"/>
    <property type="project" value="UniProtKB-SubCell"/>
</dbReference>
<dbReference type="Proteomes" id="UP000013776">
    <property type="component" value="Unassembled WGS sequence"/>
</dbReference>
<feature type="compositionally biased region" description="Basic residues" evidence="3">
    <location>
        <begin position="235"/>
        <end position="244"/>
    </location>
</feature>
<evidence type="ECO:0000259" key="4">
    <source>
        <dbReference type="PROSITE" id="PS51015"/>
    </source>
</evidence>
<protein>
    <recommendedName>
        <fullName evidence="4">YDG domain-containing protein</fullName>
    </recommendedName>
</protein>
<dbReference type="PANTHER" id="PTHR14140:SF27">
    <property type="entry name" value="OS04G0289800 PROTEIN"/>
    <property type="match status" value="1"/>
</dbReference>
<sequence length="297" mass="33796">MDHYSQHESGKVMRLQALARRDEASLIHNMTQAGIAGTESTGCGAICLNGGYADDVDIGFRIIYTGSSGAETGLRVSASNHASLNTDQRWTDGNKALRTSMAKHWPVRVLRGPKCNIEWADQAEYRYDGLYMVRKCWIERGATGVKIIRFALERLHDQGPIFVNGETVDAPDYANDEAYDGEWPILDDDDEVQRQVRAMEPFELVDPKRIYIKQKRAEIQPKERMSDADLAAYKKRQALKRVNKRRDQEADRSRTRSTSPNRKGSKLNKATRQRSVTPPLPKRRPKKLDQYAAARQF</sequence>
<feature type="domain" description="YDG" evidence="4">
    <location>
        <begin position="5"/>
        <end position="154"/>
    </location>
</feature>
<feature type="compositionally biased region" description="Basic residues" evidence="3">
    <location>
        <begin position="263"/>
        <end position="272"/>
    </location>
</feature>
<dbReference type="SMART" id="SM00466">
    <property type="entry name" value="SRA"/>
    <property type="match status" value="1"/>
</dbReference>
<dbReference type="GO" id="GO:0061630">
    <property type="term" value="F:ubiquitin protein ligase activity"/>
    <property type="evidence" value="ECO:0007669"/>
    <property type="project" value="TreeGrafter"/>
</dbReference>
<comment type="subcellular location">
    <subcellularLocation>
        <location evidence="2">Nucleus</location>
    </subcellularLocation>
</comment>
<gene>
    <name evidence="5" type="ORF">TAPDE_000893</name>
</gene>
<dbReference type="InterPro" id="IPR045134">
    <property type="entry name" value="UHRF1/2-like"/>
</dbReference>
<dbReference type="PROSITE" id="PS51015">
    <property type="entry name" value="YDG"/>
    <property type="match status" value="1"/>
</dbReference>
<evidence type="ECO:0000256" key="1">
    <source>
        <dbReference type="ARBA" id="ARBA00023242"/>
    </source>
</evidence>
<keyword evidence="6" id="KW-1185">Reference proteome</keyword>
<evidence type="ECO:0000313" key="5">
    <source>
        <dbReference type="EMBL" id="CCG81178.1"/>
    </source>
</evidence>
<dbReference type="OrthoDB" id="2270193at2759"/>
<feature type="compositionally biased region" description="Basic and acidic residues" evidence="3">
    <location>
        <begin position="245"/>
        <end position="254"/>
    </location>
</feature>
<organism evidence="5 6">
    <name type="scientific">Taphrina deformans (strain PYCC 5710 / ATCC 11124 / CBS 356.35 / IMI 108563 / JCM 9778 / NBRC 8474)</name>
    <name type="common">Peach leaf curl fungus</name>
    <name type="synonym">Lalaria deformans</name>
    <dbReference type="NCBI Taxonomy" id="1097556"/>
    <lineage>
        <taxon>Eukaryota</taxon>
        <taxon>Fungi</taxon>
        <taxon>Dikarya</taxon>
        <taxon>Ascomycota</taxon>
        <taxon>Taphrinomycotina</taxon>
        <taxon>Taphrinomycetes</taxon>
        <taxon>Taphrinales</taxon>
        <taxon>Taphrinaceae</taxon>
        <taxon>Taphrina</taxon>
    </lineage>
</organism>
<evidence type="ECO:0000256" key="3">
    <source>
        <dbReference type="SAM" id="MobiDB-lite"/>
    </source>
</evidence>
<dbReference type="EMBL" id="CAHR02000029">
    <property type="protein sequence ID" value="CCG81178.1"/>
    <property type="molecule type" value="Genomic_DNA"/>
</dbReference>
<feature type="region of interest" description="Disordered" evidence="3">
    <location>
        <begin position="235"/>
        <end position="297"/>
    </location>
</feature>
<dbReference type="PANTHER" id="PTHR14140">
    <property type="entry name" value="E3 UBIQUITIN-PROTEIN LIGASE UHRF-RELATED"/>
    <property type="match status" value="1"/>
</dbReference>
<dbReference type="Pfam" id="PF02182">
    <property type="entry name" value="SAD_SRA"/>
    <property type="match status" value="1"/>
</dbReference>
<dbReference type="InterPro" id="IPR015947">
    <property type="entry name" value="PUA-like_sf"/>
</dbReference>
<evidence type="ECO:0000313" key="6">
    <source>
        <dbReference type="Proteomes" id="UP000013776"/>
    </source>
</evidence>
<dbReference type="InterPro" id="IPR036987">
    <property type="entry name" value="SRA-YDG_sf"/>
</dbReference>
<dbReference type="SUPFAM" id="SSF88697">
    <property type="entry name" value="PUA domain-like"/>
    <property type="match status" value="1"/>
</dbReference>
<comment type="caution">
    <text evidence="5">The sequence shown here is derived from an EMBL/GenBank/DDBJ whole genome shotgun (WGS) entry which is preliminary data.</text>
</comment>
<dbReference type="AlphaFoldDB" id="R4X7P0"/>